<evidence type="ECO:0000313" key="5">
    <source>
        <dbReference type="EMBL" id="KAH0574814.1"/>
    </source>
</evidence>
<dbReference type="EMBL" id="KI546166">
    <property type="protein sequence ID" value="EST42080.1"/>
    <property type="molecule type" value="Genomic_DNA"/>
</dbReference>
<sequence>MHKLASIFLLLIAPFLIFFILIIQYSIILAFTLPLIVSFITYFSFLANHYSSFSIPLLIFSPRSLIAHQINRFVSRPFNFLFTQHLIIKYIQKRANSHATSNSTYLSLQDFHKRPIANQRHFVQIDGILVRAESQINSIYCPVDCSQAFFGDFSASEMVKAEVGLQNTFETVTGCANTKNSKYGYCYFQLSSANSQQVVAPFNFVFSRVLEIVKGWFPLNKNTIGKLPRIVCDNSRFVVHGDWKGRNAFVVFVQGVRGVQFTESDFYAAGQEIGCFCQGVYVIYEMNVCERWQIVKGGCVQAGDEVVQIVNTCQ</sequence>
<reference evidence="5" key="2">
    <citation type="submission" date="2020-12" db="EMBL/GenBank/DDBJ databases">
        <title>New Spironucleus salmonicida genome in near-complete chromosomes.</title>
        <authorList>
            <person name="Xu F."/>
            <person name="Kurt Z."/>
            <person name="Jimenez-Gonzalez A."/>
            <person name="Astvaldsson A."/>
            <person name="Andersson J.O."/>
            <person name="Svard S.G."/>
        </authorList>
    </citation>
    <scope>NUCLEOTIDE SEQUENCE</scope>
    <source>
        <strain evidence="5">ATCC 50377</strain>
    </source>
</reference>
<dbReference type="GO" id="GO:0004609">
    <property type="term" value="F:phosphatidylserine decarboxylase activity"/>
    <property type="evidence" value="ECO:0007669"/>
    <property type="project" value="InterPro"/>
</dbReference>
<dbReference type="RefSeq" id="XP_067765587.1">
    <property type="nucleotide sequence ID" value="XM_067906319.1"/>
</dbReference>
<keyword evidence="6" id="KW-1185">Reference proteome</keyword>
<gene>
    <name evidence="5" type="ORF">SS50377_22429</name>
    <name evidence="4" type="ORF">SS50377_ee006</name>
</gene>
<dbReference type="VEuPathDB" id="GiardiaDB:SS50377_22429"/>
<dbReference type="GO" id="GO:0008654">
    <property type="term" value="P:phospholipid biosynthetic process"/>
    <property type="evidence" value="ECO:0007669"/>
    <property type="project" value="InterPro"/>
</dbReference>
<evidence type="ECO:0000313" key="4">
    <source>
        <dbReference type="EMBL" id="EST42080.1"/>
    </source>
</evidence>
<evidence type="ECO:0000313" key="6">
    <source>
        <dbReference type="Proteomes" id="UP000018208"/>
    </source>
</evidence>
<keyword evidence="3" id="KW-1133">Transmembrane helix</keyword>
<dbReference type="KEGG" id="ssao:94296452"/>
<keyword evidence="2" id="KW-0456">Lyase</keyword>
<organism evidence="4">
    <name type="scientific">Spironucleus salmonicida</name>
    <dbReference type="NCBI Taxonomy" id="348837"/>
    <lineage>
        <taxon>Eukaryota</taxon>
        <taxon>Metamonada</taxon>
        <taxon>Diplomonadida</taxon>
        <taxon>Hexamitidae</taxon>
        <taxon>Hexamitinae</taxon>
        <taxon>Spironucleus</taxon>
    </lineage>
</organism>
<evidence type="ECO:0000256" key="2">
    <source>
        <dbReference type="ARBA" id="ARBA00023239"/>
    </source>
</evidence>
<dbReference type="InterPro" id="IPR003817">
    <property type="entry name" value="PS_Dcarbxylase"/>
</dbReference>
<dbReference type="AlphaFoldDB" id="V6LC47"/>
<name>V6LC47_9EUKA</name>
<accession>V6LC47</accession>
<feature type="transmembrane region" description="Helical" evidence="3">
    <location>
        <begin position="39"/>
        <end position="60"/>
    </location>
</feature>
<proteinExistence type="predicted"/>
<reference evidence="4 5" key="1">
    <citation type="journal article" date="2014" name="PLoS Genet.">
        <title>The Genome of Spironucleus salmonicida Highlights a Fish Pathogen Adapted to Fluctuating Environments.</title>
        <authorList>
            <person name="Xu F."/>
            <person name="Jerlstrom-Hultqvist J."/>
            <person name="Einarsson E."/>
            <person name="Astvaldsson A."/>
            <person name="Svard S.G."/>
            <person name="Andersson J.O."/>
        </authorList>
    </citation>
    <scope>NUCLEOTIDE SEQUENCE</scope>
    <source>
        <strain evidence="5">ATCC 50377</strain>
    </source>
</reference>
<dbReference type="GeneID" id="94296452"/>
<dbReference type="Pfam" id="PF02666">
    <property type="entry name" value="PS_Dcarbxylase"/>
    <property type="match status" value="1"/>
</dbReference>
<dbReference type="EMBL" id="AUWU02000003">
    <property type="protein sequence ID" value="KAH0574814.1"/>
    <property type="molecule type" value="Genomic_DNA"/>
</dbReference>
<keyword evidence="3" id="KW-0812">Transmembrane</keyword>
<evidence type="ECO:0000256" key="3">
    <source>
        <dbReference type="SAM" id="Phobius"/>
    </source>
</evidence>
<evidence type="ECO:0000256" key="1">
    <source>
        <dbReference type="ARBA" id="ARBA00022793"/>
    </source>
</evidence>
<dbReference type="Proteomes" id="UP000018208">
    <property type="component" value="Unassembled WGS sequence"/>
</dbReference>
<protein>
    <submittedName>
        <fullName evidence="4">Phosphatidylserine decarboxylase</fullName>
    </submittedName>
</protein>
<feature type="transmembrane region" description="Helical" evidence="3">
    <location>
        <begin position="7"/>
        <end position="33"/>
    </location>
</feature>
<keyword evidence="1" id="KW-0210">Decarboxylase</keyword>
<keyword evidence="3" id="KW-0472">Membrane</keyword>